<dbReference type="EnsemblProtists" id="EKX51131">
    <property type="protein sequence ID" value="EKX51131"/>
    <property type="gene ID" value="GUITHDRAFT_103052"/>
</dbReference>
<dbReference type="EMBL" id="JH992976">
    <property type="protein sequence ID" value="EKX51131.1"/>
    <property type="molecule type" value="Genomic_DNA"/>
</dbReference>
<dbReference type="SUPFAM" id="SSF81324">
    <property type="entry name" value="Voltage-gated potassium channels"/>
    <property type="match status" value="1"/>
</dbReference>
<evidence type="ECO:0000256" key="2">
    <source>
        <dbReference type="ARBA" id="ARBA00022448"/>
    </source>
</evidence>
<keyword evidence="5" id="KW-0631">Potassium channel</keyword>
<evidence type="ECO:0000256" key="12">
    <source>
        <dbReference type="SAM" id="Phobius"/>
    </source>
</evidence>
<accession>L1JRD7</accession>
<sequence length="407" mass="46510">MASNHAPRETNFREPLVLDNRNVDMEQMEVIRPKRPIKFLREIVWETIFVKEDEELYMSRTPRAIAGEIAASTGENAARRSAKLMRTYRADTAVDDVCQFALSWGVFRDRTLVVLLVIFTTEYVLRVWSCVEDVRFRSPVFGRVKWMRQPMSLIDLFSLIPFYIDILVSEHDTHGSSYVFRTIRLLRIITVFRWKRPLKAMHILIEVASKKQEELMVTFFGSMILILLIGSFMYVLEGDANPEMFPNIPNALWWCISCLSTVGYGDVVPITWMGKMLGSLASVLGVGLFAMPAGILGSGFLEVYAERKSRHSRSKWGPRESQQTAMEADANQNVDKDLGVQNDSSLHAASEITSEMDDYPSMANFTNLEKRMTSMENELKDMRAMISSLLHLLQPIAEKSLRSQPTQ</sequence>
<evidence type="ECO:0000313" key="14">
    <source>
        <dbReference type="EMBL" id="EKX51131.1"/>
    </source>
</evidence>
<evidence type="ECO:0000256" key="3">
    <source>
        <dbReference type="ARBA" id="ARBA00022538"/>
    </source>
</evidence>
<proteinExistence type="predicted"/>
<dbReference type="eggNOG" id="KOG1419">
    <property type="taxonomic scope" value="Eukaryota"/>
</dbReference>
<dbReference type="OrthoDB" id="415460at2759"/>
<dbReference type="PRINTS" id="PR00169">
    <property type="entry name" value="KCHANNEL"/>
</dbReference>
<evidence type="ECO:0000256" key="8">
    <source>
        <dbReference type="ARBA" id="ARBA00022989"/>
    </source>
</evidence>
<dbReference type="KEGG" id="gtt:GUITHDRAFT_103052"/>
<keyword evidence="4 12" id="KW-0812">Transmembrane</keyword>
<dbReference type="RefSeq" id="XP_005838111.1">
    <property type="nucleotide sequence ID" value="XM_005838054.1"/>
</dbReference>
<reference evidence="15" key="3">
    <citation type="submission" date="2016-03" db="UniProtKB">
        <authorList>
            <consortium name="EnsemblProtists"/>
        </authorList>
    </citation>
    <scope>IDENTIFICATION</scope>
</reference>
<evidence type="ECO:0000256" key="7">
    <source>
        <dbReference type="ARBA" id="ARBA00022958"/>
    </source>
</evidence>
<keyword evidence="16" id="KW-1185">Reference proteome</keyword>
<dbReference type="GeneID" id="17307956"/>
<dbReference type="Pfam" id="PF00520">
    <property type="entry name" value="Ion_trans"/>
    <property type="match status" value="1"/>
</dbReference>
<keyword evidence="3" id="KW-0633">Potassium transport</keyword>
<name>L1JRD7_GUITC</name>
<evidence type="ECO:0000313" key="16">
    <source>
        <dbReference type="Proteomes" id="UP000011087"/>
    </source>
</evidence>
<evidence type="ECO:0000256" key="4">
    <source>
        <dbReference type="ARBA" id="ARBA00022692"/>
    </source>
</evidence>
<gene>
    <name evidence="14" type="ORF">GUITHDRAFT_103052</name>
</gene>
<evidence type="ECO:0000256" key="6">
    <source>
        <dbReference type="ARBA" id="ARBA00022882"/>
    </source>
</evidence>
<feature type="transmembrane region" description="Helical" evidence="12">
    <location>
        <begin position="215"/>
        <end position="236"/>
    </location>
</feature>
<dbReference type="InterPro" id="IPR028325">
    <property type="entry name" value="VG_K_chnl"/>
</dbReference>
<dbReference type="InterPro" id="IPR005821">
    <property type="entry name" value="Ion_trans_dom"/>
</dbReference>
<dbReference type="PANTHER" id="PTHR11537:SF254">
    <property type="entry name" value="POTASSIUM VOLTAGE-GATED CHANNEL PROTEIN SHAB"/>
    <property type="match status" value="1"/>
</dbReference>
<evidence type="ECO:0000313" key="15">
    <source>
        <dbReference type="EnsemblProtists" id="EKX51131"/>
    </source>
</evidence>
<keyword evidence="11" id="KW-0407">Ion channel</keyword>
<dbReference type="STRING" id="905079.L1JRD7"/>
<feature type="transmembrane region" description="Helical" evidence="12">
    <location>
        <begin position="280"/>
        <end position="305"/>
    </location>
</feature>
<keyword evidence="7" id="KW-0630">Potassium</keyword>
<dbReference type="Gene3D" id="1.20.120.350">
    <property type="entry name" value="Voltage-gated potassium channels. Chain C"/>
    <property type="match status" value="1"/>
</dbReference>
<evidence type="ECO:0000256" key="11">
    <source>
        <dbReference type="ARBA" id="ARBA00023303"/>
    </source>
</evidence>
<dbReference type="PANTHER" id="PTHR11537">
    <property type="entry name" value="VOLTAGE-GATED POTASSIUM CHANNEL"/>
    <property type="match status" value="1"/>
</dbReference>
<dbReference type="GO" id="GO:0005249">
    <property type="term" value="F:voltage-gated potassium channel activity"/>
    <property type="evidence" value="ECO:0007669"/>
    <property type="project" value="InterPro"/>
</dbReference>
<feature type="domain" description="Ion transport" evidence="13">
    <location>
        <begin position="113"/>
        <end position="307"/>
    </location>
</feature>
<evidence type="ECO:0000256" key="10">
    <source>
        <dbReference type="ARBA" id="ARBA00023136"/>
    </source>
</evidence>
<dbReference type="HOGENOM" id="CLU_676963_0_0_1"/>
<dbReference type="GO" id="GO:0001508">
    <property type="term" value="P:action potential"/>
    <property type="evidence" value="ECO:0007669"/>
    <property type="project" value="TreeGrafter"/>
</dbReference>
<keyword evidence="6" id="KW-0851">Voltage-gated channel</keyword>
<keyword evidence="9" id="KW-0406">Ion transport</keyword>
<dbReference type="OMA" id="HAARIYQ"/>
<evidence type="ECO:0000259" key="13">
    <source>
        <dbReference type="Pfam" id="PF00520"/>
    </source>
</evidence>
<protein>
    <recommendedName>
        <fullName evidence="13">Ion transport domain-containing protein</fullName>
    </recommendedName>
</protein>
<keyword evidence="10 12" id="KW-0472">Membrane</keyword>
<dbReference type="GO" id="GO:0008076">
    <property type="term" value="C:voltage-gated potassium channel complex"/>
    <property type="evidence" value="ECO:0007669"/>
    <property type="project" value="InterPro"/>
</dbReference>
<keyword evidence="2" id="KW-0813">Transport</keyword>
<reference evidence="14 16" key="1">
    <citation type="journal article" date="2012" name="Nature">
        <title>Algal genomes reveal evolutionary mosaicism and the fate of nucleomorphs.</title>
        <authorList>
            <consortium name="DOE Joint Genome Institute"/>
            <person name="Curtis B.A."/>
            <person name="Tanifuji G."/>
            <person name="Burki F."/>
            <person name="Gruber A."/>
            <person name="Irimia M."/>
            <person name="Maruyama S."/>
            <person name="Arias M.C."/>
            <person name="Ball S.G."/>
            <person name="Gile G.H."/>
            <person name="Hirakawa Y."/>
            <person name="Hopkins J.F."/>
            <person name="Kuo A."/>
            <person name="Rensing S.A."/>
            <person name="Schmutz J."/>
            <person name="Symeonidi A."/>
            <person name="Elias M."/>
            <person name="Eveleigh R.J."/>
            <person name="Herman E.K."/>
            <person name="Klute M.J."/>
            <person name="Nakayama T."/>
            <person name="Obornik M."/>
            <person name="Reyes-Prieto A."/>
            <person name="Armbrust E.V."/>
            <person name="Aves S.J."/>
            <person name="Beiko R.G."/>
            <person name="Coutinho P."/>
            <person name="Dacks J.B."/>
            <person name="Durnford D.G."/>
            <person name="Fast N.M."/>
            <person name="Green B.R."/>
            <person name="Grisdale C.J."/>
            <person name="Hempel F."/>
            <person name="Henrissat B."/>
            <person name="Hoppner M.P."/>
            <person name="Ishida K."/>
            <person name="Kim E."/>
            <person name="Koreny L."/>
            <person name="Kroth P.G."/>
            <person name="Liu Y."/>
            <person name="Malik S.B."/>
            <person name="Maier U.G."/>
            <person name="McRose D."/>
            <person name="Mock T."/>
            <person name="Neilson J.A."/>
            <person name="Onodera N.T."/>
            <person name="Poole A.M."/>
            <person name="Pritham E.J."/>
            <person name="Richards T.A."/>
            <person name="Rocap G."/>
            <person name="Roy S.W."/>
            <person name="Sarai C."/>
            <person name="Schaack S."/>
            <person name="Shirato S."/>
            <person name="Slamovits C.H."/>
            <person name="Spencer D.F."/>
            <person name="Suzuki S."/>
            <person name="Worden A.Z."/>
            <person name="Zauner S."/>
            <person name="Barry K."/>
            <person name="Bell C."/>
            <person name="Bharti A.K."/>
            <person name="Crow J.A."/>
            <person name="Grimwood J."/>
            <person name="Kramer R."/>
            <person name="Lindquist E."/>
            <person name="Lucas S."/>
            <person name="Salamov A."/>
            <person name="McFadden G.I."/>
            <person name="Lane C.E."/>
            <person name="Keeling P.J."/>
            <person name="Gray M.W."/>
            <person name="Grigoriev I.V."/>
            <person name="Archibald J.M."/>
        </authorList>
    </citation>
    <scope>NUCLEOTIDE SEQUENCE</scope>
    <source>
        <strain evidence="14 16">CCMP2712</strain>
    </source>
</reference>
<reference evidence="16" key="2">
    <citation type="submission" date="2012-11" db="EMBL/GenBank/DDBJ databases">
        <authorList>
            <person name="Kuo A."/>
            <person name="Curtis B.A."/>
            <person name="Tanifuji G."/>
            <person name="Burki F."/>
            <person name="Gruber A."/>
            <person name="Irimia M."/>
            <person name="Maruyama S."/>
            <person name="Arias M.C."/>
            <person name="Ball S.G."/>
            <person name="Gile G.H."/>
            <person name="Hirakawa Y."/>
            <person name="Hopkins J.F."/>
            <person name="Rensing S.A."/>
            <person name="Schmutz J."/>
            <person name="Symeonidi A."/>
            <person name="Elias M."/>
            <person name="Eveleigh R.J."/>
            <person name="Herman E.K."/>
            <person name="Klute M.J."/>
            <person name="Nakayama T."/>
            <person name="Obornik M."/>
            <person name="Reyes-Prieto A."/>
            <person name="Armbrust E.V."/>
            <person name="Aves S.J."/>
            <person name="Beiko R.G."/>
            <person name="Coutinho P."/>
            <person name="Dacks J.B."/>
            <person name="Durnford D.G."/>
            <person name="Fast N.M."/>
            <person name="Green B.R."/>
            <person name="Grisdale C."/>
            <person name="Hempe F."/>
            <person name="Henrissat B."/>
            <person name="Hoppner M.P."/>
            <person name="Ishida K.-I."/>
            <person name="Kim E."/>
            <person name="Koreny L."/>
            <person name="Kroth P.G."/>
            <person name="Liu Y."/>
            <person name="Malik S.-B."/>
            <person name="Maier U.G."/>
            <person name="McRose D."/>
            <person name="Mock T."/>
            <person name="Neilson J.A."/>
            <person name="Onodera N.T."/>
            <person name="Poole A.M."/>
            <person name="Pritham E.J."/>
            <person name="Richards T.A."/>
            <person name="Rocap G."/>
            <person name="Roy S.W."/>
            <person name="Sarai C."/>
            <person name="Schaack S."/>
            <person name="Shirato S."/>
            <person name="Slamovits C.H."/>
            <person name="Spencer D.F."/>
            <person name="Suzuki S."/>
            <person name="Worden A.Z."/>
            <person name="Zauner S."/>
            <person name="Barry K."/>
            <person name="Bell C."/>
            <person name="Bharti A.K."/>
            <person name="Crow J.A."/>
            <person name="Grimwood J."/>
            <person name="Kramer R."/>
            <person name="Lindquist E."/>
            <person name="Lucas S."/>
            <person name="Salamov A."/>
            <person name="McFadden G.I."/>
            <person name="Lane C.E."/>
            <person name="Keeling P.J."/>
            <person name="Gray M.W."/>
            <person name="Grigoriev I.V."/>
            <person name="Archibald J.M."/>
        </authorList>
    </citation>
    <scope>NUCLEOTIDE SEQUENCE</scope>
    <source>
        <strain evidence="16">CCMP2712</strain>
    </source>
</reference>
<keyword evidence="8 12" id="KW-1133">Transmembrane helix</keyword>
<dbReference type="PaxDb" id="55529-EKX51131"/>
<dbReference type="Gene3D" id="1.10.287.70">
    <property type="match status" value="1"/>
</dbReference>
<evidence type="ECO:0000256" key="5">
    <source>
        <dbReference type="ARBA" id="ARBA00022826"/>
    </source>
</evidence>
<dbReference type="Proteomes" id="UP000011087">
    <property type="component" value="Unassembled WGS sequence"/>
</dbReference>
<organism evidence="14">
    <name type="scientific">Guillardia theta (strain CCMP2712)</name>
    <name type="common">Cryptophyte</name>
    <dbReference type="NCBI Taxonomy" id="905079"/>
    <lineage>
        <taxon>Eukaryota</taxon>
        <taxon>Cryptophyceae</taxon>
        <taxon>Pyrenomonadales</taxon>
        <taxon>Geminigeraceae</taxon>
        <taxon>Guillardia</taxon>
    </lineage>
</organism>
<dbReference type="AlphaFoldDB" id="L1JRD7"/>
<comment type="subcellular location">
    <subcellularLocation>
        <location evidence="1">Membrane</location>
        <topology evidence="1">Multi-pass membrane protein</topology>
    </subcellularLocation>
</comment>
<evidence type="ECO:0000256" key="9">
    <source>
        <dbReference type="ARBA" id="ARBA00023065"/>
    </source>
</evidence>
<evidence type="ECO:0000256" key="1">
    <source>
        <dbReference type="ARBA" id="ARBA00004141"/>
    </source>
</evidence>
<dbReference type="InterPro" id="IPR027359">
    <property type="entry name" value="Volt_channel_dom_sf"/>
</dbReference>